<dbReference type="SUPFAM" id="SSF51182">
    <property type="entry name" value="RmlC-like cupins"/>
    <property type="match status" value="1"/>
</dbReference>
<gene>
    <name evidence="3" type="ORF">FOE78_17055</name>
</gene>
<dbReference type="Proteomes" id="UP000319263">
    <property type="component" value="Chromosome"/>
</dbReference>
<dbReference type="Pfam" id="PF07883">
    <property type="entry name" value="Cupin_2"/>
    <property type="match status" value="1"/>
</dbReference>
<dbReference type="CDD" id="cd02208">
    <property type="entry name" value="cupin_RmlC-like"/>
    <property type="match status" value="1"/>
</dbReference>
<organism evidence="3 4">
    <name type="scientific">Microlunatus elymi</name>
    <dbReference type="NCBI Taxonomy" id="2596828"/>
    <lineage>
        <taxon>Bacteria</taxon>
        <taxon>Bacillati</taxon>
        <taxon>Actinomycetota</taxon>
        <taxon>Actinomycetes</taxon>
        <taxon>Propionibacteriales</taxon>
        <taxon>Propionibacteriaceae</taxon>
        <taxon>Microlunatus</taxon>
    </lineage>
</organism>
<accession>A0A516Q1Z7</accession>
<dbReference type="InterPro" id="IPR011051">
    <property type="entry name" value="RmlC_Cupin_sf"/>
</dbReference>
<sequence length="271" mass="29638">MEANRVVVDAQSVGDLGHADRLVGLVEHREHVGPPAAGDGPTVGLRKHVLEFTQSHIGKTPGGSVPEAAQTDRELDVRKVRKPDRHPMIFARFRELAVGEGFVLINDHDPRHLRDEFENELPGSYGWEYLNQVNGDWQIKISRLTETPLPRVLANTASLADAQPDAAGVIWKLPINERDLDSNVIGLAPGGRIDPHAGPELDVLIHVLAGSGTLTTESGTLDLTAGDLLWLPRRSRRSFAAGDDGLRYLTVHQRRASLQLDLTALQRTTNG</sequence>
<dbReference type="EMBL" id="CP041692">
    <property type="protein sequence ID" value="QDP97402.1"/>
    <property type="molecule type" value="Genomic_DNA"/>
</dbReference>
<evidence type="ECO:0000313" key="4">
    <source>
        <dbReference type="Proteomes" id="UP000319263"/>
    </source>
</evidence>
<evidence type="ECO:0000259" key="2">
    <source>
        <dbReference type="Pfam" id="PF10006"/>
    </source>
</evidence>
<evidence type="ECO:0000313" key="3">
    <source>
        <dbReference type="EMBL" id="QDP97402.1"/>
    </source>
</evidence>
<dbReference type="InterPro" id="IPR018720">
    <property type="entry name" value="DUF2249"/>
</dbReference>
<feature type="domain" description="Cupin type-2" evidence="1">
    <location>
        <begin position="185"/>
        <end position="251"/>
    </location>
</feature>
<name>A0A516Q1Z7_9ACTN</name>
<evidence type="ECO:0000259" key="1">
    <source>
        <dbReference type="Pfam" id="PF07883"/>
    </source>
</evidence>
<keyword evidence="4" id="KW-1185">Reference proteome</keyword>
<reference evidence="3 4" key="1">
    <citation type="submission" date="2019-07" db="EMBL/GenBank/DDBJ databases">
        <title>Microlunatus dokdonensis sp. nov. isolated from the rhizospheric soil of the wild plant Elymus tsukushiensis.</title>
        <authorList>
            <person name="Ghim S.-Y."/>
            <person name="Hwang Y.-J."/>
            <person name="Son J.-S."/>
            <person name="Shin J.-H."/>
        </authorList>
    </citation>
    <scope>NUCLEOTIDE SEQUENCE [LARGE SCALE GENOMIC DNA]</scope>
    <source>
        <strain evidence="3 4">KUDC0627</strain>
    </source>
</reference>
<dbReference type="KEGG" id="mik:FOE78_17055"/>
<dbReference type="OrthoDB" id="8451629at2"/>
<dbReference type="InterPro" id="IPR013096">
    <property type="entry name" value="Cupin_2"/>
</dbReference>
<dbReference type="InterPro" id="IPR014710">
    <property type="entry name" value="RmlC-like_jellyroll"/>
</dbReference>
<protein>
    <submittedName>
        <fullName evidence="3">DUF2249 domain-containing protein</fullName>
    </submittedName>
</protein>
<dbReference type="Gene3D" id="2.60.120.10">
    <property type="entry name" value="Jelly Rolls"/>
    <property type="match status" value="1"/>
</dbReference>
<proteinExistence type="predicted"/>
<dbReference type="AlphaFoldDB" id="A0A516Q1Z7"/>
<dbReference type="Pfam" id="PF10006">
    <property type="entry name" value="DUF2249"/>
    <property type="match status" value="1"/>
</dbReference>
<feature type="domain" description="DUF2249" evidence="2">
    <location>
        <begin position="74"/>
        <end position="143"/>
    </location>
</feature>